<keyword evidence="1" id="KW-0472">Membrane</keyword>
<feature type="transmembrane region" description="Helical" evidence="1">
    <location>
        <begin position="12"/>
        <end position="29"/>
    </location>
</feature>
<dbReference type="AlphaFoldDB" id="A0A9D2EKU5"/>
<dbReference type="InterPro" id="IPR019074">
    <property type="entry name" value="YabQ"/>
</dbReference>
<name>A0A9D2EKU5_9FIRM</name>
<feature type="transmembrane region" description="Helical" evidence="1">
    <location>
        <begin position="99"/>
        <end position="123"/>
    </location>
</feature>
<evidence type="ECO:0000256" key="1">
    <source>
        <dbReference type="SAM" id="Phobius"/>
    </source>
</evidence>
<keyword evidence="1" id="KW-0812">Transmembrane</keyword>
<reference evidence="2" key="2">
    <citation type="submission" date="2021-04" db="EMBL/GenBank/DDBJ databases">
        <authorList>
            <person name="Gilroy R."/>
        </authorList>
    </citation>
    <scope>NUCLEOTIDE SEQUENCE</scope>
    <source>
        <strain evidence="2">CHK179-28034</strain>
    </source>
</reference>
<protein>
    <submittedName>
        <fullName evidence="2">Spore cortex biosynthesis protein YabQ</fullName>
    </submittedName>
</protein>
<evidence type="ECO:0000313" key="3">
    <source>
        <dbReference type="Proteomes" id="UP000824049"/>
    </source>
</evidence>
<proteinExistence type="predicted"/>
<evidence type="ECO:0000313" key="2">
    <source>
        <dbReference type="EMBL" id="HIZ39553.1"/>
    </source>
</evidence>
<dbReference type="Pfam" id="PF09578">
    <property type="entry name" value="Spore_YabQ"/>
    <property type="match status" value="1"/>
</dbReference>
<gene>
    <name evidence="2" type="ORF">H9968_06465</name>
</gene>
<reference evidence="2" key="1">
    <citation type="journal article" date="2021" name="PeerJ">
        <title>Extensive microbial diversity within the chicken gut microbiome revealed by metagenomics and culture.</title>
        <authorList>
            <person name="Gilroy R."/>
            <person name="Ravi A."/>
            <person name="Getino M."/>
            <person name="Pursley I."/>
            <person name="Horton D.L."/>
            <person name="Alikhan N.F."/>
            <person name="Baker D."/>
            <person name="Gharbi K."/>
            <person name="Hall N."/>
            <person name="Watson M."/>
            <person name="Adriaenssens E.M."/>
            <person name="Foster-Nyarko E."/>
            <person name="Jarju S."/>
            <person name="Secka A."/>
            <person name="Antonio M."/>
            <person name="Oren A."/>
            <person name="Chaudhuri R.R."/>
            <person name="La Ragione R."/>
            <person name="Hildebrand F."/>
            <person name="Pallen M.J."/>
        </authorList>
    </citation>
    <scope>NUCLEOTIDE SEQUENCE</scope>
    <source>
        <strain evidence="2">CHK179-28034</strain>
    </source>
</reference>
<dbReference type="NCBIfam" id="TIGR02893">
    <property type="entry name" value="spore_yabQ"/>
    <property type="match status" value="1"/>
</dbReference>
<sequence length="144" mass="16314">MAEIIVQQSSLFLISMLYGVILGVWYDFFRAVRKKVSHRNRTVHMEDVVFCLSAAEGLFLLFQIYNQGRIRFYVLLGLFAGAVAYFFVLSAPVEKIMELIVGAAAFLLGKAAGILFLPVKIIVNSISKRLKKLVRTVRIVRSRK</sequence>
<dbReference type="EMBL" id="DXBR01000056">
    <property type="protein sequence ID" value="HIZ39553.1"/>
    <property type="molecule type" value="Genomic_DNA"/>
</dbReference>
<comment type="caution">
    <text evidence="2">The sequence shown here is derived from an EMBL/GenBank/DDBJ whole genome shotgun (WGS) entry which is preliminary data.</text>
</comment>
<dbReference type="Proteomes" id="UP000824049">
    <property type="component" value="Unassembled WGS sequence"/>
</dbReference>
<organism evidence="2 3">
    <name type="scientific">Candidatus Anaerobutyricum stercoris</name>
    <dbReference type="NCBI Taxonomy" id="2838457"/>
    <lineage>
        <taxon>Bacteria</taxon>
        <taxon>Bacillati</taxon>
        <taxon>Bacillota</taxon>
        <taxon>Clostridia</taxon>
        <taxon>Lachnospirales</taxon>
        <taxon>Lachnospiraceae</taxon>
        <taxon>Anaerobutyricum</taxon>
    </lineage>
</organism>
<feature type="transmembrane region" description="Helical" evidence="1">
    <location>
        <begin position="72"/>
        <end position="93"/>
    </location>
</feature>
<keyword evidence="1" id="KW-1133">Transmembrane helix</keyword>
<accession>A0A9D2EKU5</accession>